<dbReference type="OrthoDB" id="3808368at2"/>
<organism evidence="2 3">
    <name type="scientific">Nocardioides marmorisolisilvae</name>
    <dbReference type="NCBI Taxonomy" id="1542737"/>
    <lineage>
        <taxon>Bacteria</taxon>
        <taxon>Bacillati</taxon>
        <taxon>Actinomycetota</taxon>
        <taxon>Actinomycetes</taxon>
        <taxon>Propionibacteriales</taxon>
        <taxon>Nocardioidaceae</taxon>
        <taxon>Nocardioides</taxon>
    </lineage>
</organism>
<gene>
    <name evidence="2" type="ORF">EFL95_17180</name>
</gene>
<dbReference type="AlphaFoldDB" id="A0A3N0DQ08"/>
<dbReference type="EMBL" id="RJSG01000003">
    <property type="protein sequence ID" value="RNL77730.1"/>
    <property type="molecule type" value="Genomic_DNA"/>
</dbReference>
<dbReference type="RefSeq" id="WP_123235316.1">
    <property type="nucleotide sequence ID" value="NZ_RJSG01000003.1"/>
</dbReference>
<proteinExistence type="predicted"/>
<evidence type="ECO:0000256" key="1">
    <source>
        <dbReference type="SAM" id="Coils"/>
    </source>
</evidence>
<reference evidence="2 3" key="1">
    <citation type="submission" date="2018-11" db="EMBL/GenBank/DDBJ databases">
        <authorList>
            <person name="Li F."/>
        </authorList>
    </citation>
    <scope>NUCLEOTIDE SEQUENCE [LARGE SCALE GENOMIC DNA]</scope>
    <source>
        <strain evidence="2 3">KIS18-7</strain>
    </source>
</reference>
<name>A0A3N0DQ08_9ACTN</name>
<feature type="coiled-coil region" evidence="1">
    <location>
        <begin position="238"/>
        <end position="289"/>
    </location>
</feature>
<evidence type="ECO:0000313" key="3">
    <source>
        <dbReference type="Proteomes" id="UP000277094"/>
    </source>
</evidence>
<accession>A0A3N0DQ08</accession>
<protein>
    <submittedName>
        <fullName evidence="2">Uncharacterized protein</fullName>
    </submittedName>
</protein>
<dbReference type="Proteomes" id="UP000277094">
    <property type="component" value="Unassembled WGS sequence"/>
</dbReference>
<keyword evidence="1" id="KW-0175">Coiled coil</keyword>
<keyword evidence="3" id="KW-1185">Reference proteome</keyword>
<evidence type="ECO:0000313" key="2">
    <source>
        <dbReference type="EMBL" id="RNL77730.1"/>
    </source>
</evidence>
<sequence>MARRKVIWHIGPADPGTSFLAEALDARASELASLGIAVPTGAWHEVEDKIWRHKGVSILSTPDIARADADKIALRLVGLRDLEVHLVLLARDLPTQVYAAWQDALQHGSSTPLKKYVTRVLDPARDHWQAEDFWAGHDLATILPAFTRAFHADRVHVIATDADADGVWNAFLDVAGITDIERPEVYTPPALKAELDPERVLDITTAWAKLIADRGFDLRGSLISASTTAAAAESAGKKEQLEALAEVLTEATAEIERLRAEVEELRAENERLDSKRLKHKRRVERLRAELTAID</sequence>
<comment type="caution">
    <text evidence="2">The sequence shown here is derived from an EMBL/GenBank/DDBJ whole genome shotgun (WGS) entry which is preliminary data.</text>
</comment>